<dbReference type="InterPro" id="IPR036390">
    <property type="entry name" value="WH_DNA-bd_sf"/>
</dbReference>
<dbReference type="SMART" id="SM00420">
    <property type="entry name" value="HTH_DEOR"/>
    <property type="match status" value="1"/>
</dbReference>
<dbReference type="SMART" id="SM01134">
    <property type="entry name" value="DeoRC"/>
    <property type="match status" value="1"/>
</dbReference>
<name>A0A7X2S5C5_9BACI</name>
<dbReference type="PANTHER" id="PTHR30363">
    <property type="entry name" value="HTH-TYPE TRANSCRIPTIONAL REGULATOR SRLR-RELATED"/>
    <property type="match status" value="1"/>
</dbReference>
<dbReference type="InterPro" id="IPR036388">
    <property type="entry name" value="WH-like_DNA-bd_sf"/>
</dbReference>
<dbReference type="Proteomes" id="UP000434639">
    <property type="component" value="Unassembled WGS sequence"/>
</dbReference>
<dbReference type="SUPFAM" id="SSF46785">
    <property type="entry name" value="Winged helix' DNA-binding domain"/>
    <property type="match status" value="1"/>
</dbReference>
<keyword evidence="6" id="KW-1185">Reference proteome</keyword>
<evidence type="ECO:0000256" key="3">
    <source>
        <dbReference type="ARBA" id="ARBA00023163"/>
    </source>
</evidence>
<dbReference type="EMBL" id="WMIB01000006">
    <property type="protein sequence ID" value="MTH53501.1"/>
    <property type="molecule type" value="Genomic_DNA"/>
</dbReference>
<dbReference type="InterPro" id="IPR018356">
    <property type="entry name" value="Tscrpt_reg_HTH_DeoR_CS"/>
</dbReference>
<dbReference type="Pfam" id="PF00455">
    <property type="entry name" value="DeoRC"/>
    <property type="match status" value="1"/>
</dbReference>
<comment type="caution">
    <text evidence="5">The sequence shown here is derived from an EMBL/GenBank/DDBJ whole genome shotgun (WGS) entry which is preliminary data.</text>
</comment>
<keyword evidence="1" id="KW-0805">Transcription regulation</keyword>
<evidence type="ECO:0000313" key="5">
    <source>
        <dbReference type="EMBL" id="MTH53501.1"/>
    </source>
</evidence>
<dbReference type="GO" id="GO:0003677">
    <property type="term" value="F:DNA binding"/>
    <property type="evidence" value="ECO:0007669"/>
    <property type="project" value="UniProtKB-KW"/>
</dbReference>
<proteinExistence type="predicted"/>
<dbReference type="PRINTS" id="PR00037">
    <property type="entry name" value="HTHLACR"/>
</dbReference>
<dbReference type="OrthoDB" id="9797223at2"/>
<evidence type="ECO:0000256" key="2">
    <source>
        <dbReference type="ARBA" id="ARBA00023125"/>
    </source>
</evidence>
<feature type="domain" description="HTH deoR-type" evidence="4">
    <location>
        <begin position="3"/>
        <end position="58"/>
    </location>
</feature>
<dbReference type="PANTHER" id="PTHR30363:SF44">
    <property type="entry name" value="AGA OPERON TRANSCRIPTIONAL REPRESSOR-RELATED"/>
    <property type="match status" value="1"/>
</dbReference>
<dbReference type="SUPFAM" id="SSF100950">
    <property type="entry name" value="NagB/RpiA/CoA transferase-like"/>
    <property type="match status" value="1"/>
</dbReference>
<sequence>MFSEERQLKIIDFITSHSRASVQDLSNFLQVSESTIRRDLKELQKNNQIHRTHGGAVSLDNVNYEPTIRAKEIEYVQEKVAIAKKAVQWIQDGDTILLDSGTTTLPMMNELKEFKNLTIVTNSVLLLRDYSPIPGVHLIFLGGSLRQETLAAVGPFAEQNLSMIRVDKAFVAINGIHLSEGLTTPNLTEARIKKMMIQNAQSVILLSDSSKAGKICFSKVADLEEIDVLISDAGLDPAIKEDIERRGIKVQLV</sequence>
<accession>A0A7X2S5C5</accession>
<keyword evidence="3" id="KW-0804">Transcription</keyword>
<protein>
    <submittedName>
        <fullName evidence="5">DeoR family transcriptional regulator</fullName>
    </submittedName>
</protein>
<evidence type="ECO:0000313" key="6">
    <source>
        <dbReference type="Proteomes" id="UP000434639"/>
    </source>
</evidence>
<dbReference type="PROSITE" id="PS51000">
    <property type="entry name" value="HTH_DEOR_2"/>
    <property type="match status" value="1"/>
</dbReference>
<dbReference type="PROSITE" id="PS00894">
    <property type="entry name" value="HTH_DEOR_1"/>
    <property type="match status" value="1"/>
</dbReference>
<reference evidence="5 6" key="1">
    <citation type="journal article" date="2017" name="Int. J. Syst. Evol. Microbiol.">
        <title>Bacillus mangrovi sp. nov., isolated from a sediment sample from a mangrove forest.</title>
        <authorList>
            <person name="Gupta V."/>
            <person name="Singh P.K."/>
            <person name="Korpole S."/>
            <person name="Tanuku N.R.S."/>
            <person name="Pinnaka A.K."/>
        </authorList>
    </citation>
    <scope>NUCLEOTIDE SEQUENCE [LARGE SCALE GENOMIC DNA]</scope>
    <source>
        <strain evidence="5 6">KCTC 33872</strain>
    </source>
</reference>
<dbReference type="AlphaFoldDB" id="A0A7X2S5C5"/>
<organism evidence="5 6">
    <name type="scientific">Metabacillus mangrovi</name>
    <dbReference type="NCBI Taxonomy" id="1491830"/>
    <lineage>
        <taxon>Bacteria</taxon>
        <taxon>Bacillati</taxon>
        <taxon>Bacillota</taxon>
        <taxon>Bacilli</taxon>
        <taxon>Bacillales</taxon>
        <taxon>Bacillaceae</taxon>
        <taxon>Metabacillus</taxon>
    </lineage>
</organism>
<dbReference type="InterPro" id="IPR001034">
    <property type="entry name" value="DeoR_HTH"/>
</dbReference>
<gene>
    <name evidence="5" type="ORF">GKZ89_08730</name>
</gene>
<dbReference type="InterPro" id="IPR014036">
    <property type="entry name" value="DeoR-like_C"/>
</dbReference>
<evidence type="ECO:0000256" key="1">
    <source>
        <dbReference type="ARBA" id="ARBA00023015"/>
    </source>
</evidence>
<dbReference type="Gene3D" id="1.10.10.10">
    <property type="entry name" value="Winged helix-like DNA-binding domain superfamily/Winged helix DNA-binding domain"/>
    <property type="match status" value="1"/>
</dbReference>
<dbReference type="GO" id="GO:0003700">
    <property type="term" value="F:DNA-binding transcription factor activity"/>
    <property type="evidence" value="ECO:0007669"/>
    <property type="project" value="InterPro"/>
</dbReference>
<dbReference type="InterPro" id="IPR037171">
    <property type="entry name" value="NagB/RpiA_transferase-like"/>
</dbReference>
<keyword evidence="2" id="KW-0238">DNA-binding</keyword>
<dbReference type="InterPro" id="IPR050313">
    <property type="entry name" value="Carb_Metab_HTH_regulators"/>
</dbReference>
<dbReference type="Gene3D" id="3.40.50.1360">
    <property type="match status" value="1"/>
</dbReference>
<evidence type="ECO:0000259" key="4">
    <source>
        <dbReference type="PROSITE" id="PS51000"/>
    </source>
</evidence>
<dbReference type="RefSeq" id="WP_155112022.1">
    <property type="nucleotide sequence ID" value="NZ_WMIB01000006.1"/>
</dbReference>
<dbReference type="Pfam" id="PF08220">
    <property type="entry name" value="HTH_DeoR"/>
    <property type="match status" value="1"/>
</dbReference>